<dbReference type="EMBL" id="CAKP01000072">
    <property type="protein sequence ID" value="CCJ33450.1"/>
    <property type="molecule type" value="Genomic_DNA"/>
</dbReference>
<dbReference type="NCBIfam" id="TIGR01683">
    <property type="entry name" value="thiS"/>
    <property type="match status" value="1"/>
</dbReference>
<dbReference type="PANTHER" id="PTHR34472">
    <property type="entry name" value="SULFUR CARRIER PROTEIN THIS"/>
    <property type="match status" value="1"/>
</dbReference>
<dbReference type="CDD" id="cd00565">
    <property type="entry name" value="Ubl_ThiS"/>
    <property type="match status" value="1"/>
</dbReference>
<dbReference type="Pfam" id="PF02597">
    <property type="entry name" value="ThiS"/>
    <property type="match status" value="1"/>
</dbReference>
<dbReference type="PANTHER" id="PTHR34472:SF1">
    <property type="entry name" value="SULFUR CARRIER PROTEIN THIS"/>
    <property type="match status" value="1"/>
</dbReference>
<proteinExistence type="predicted"/>
<keyword evidence="2" id="KW-1185">Reference proteome</keyword>
<organism evidence="1 2">
    <name type="scientific">Caloramator australicus RC3</name>
    <dbReference type="NCBI Taxonomy" id="857293"/>
    <lineage>
        <taxon>Bacteria</taxon>
        <taxon>Bacillati</taxon>
        <taxon>Bacillota</taxon>
        <taxon>Clostridia</taxon>
        <taxon>Eubacteriales</taxon>
        <taxon>Clostridiaceae</taxon>
        <taxon>Caloramator</taxon>
    </lineage>
</organism>
<accession>I7LGQ8</accession>
<dbReference type="InterPro" id="IPR003749">
    <property type="entry name" value="ThiS/MoaD-like"/>
</dbReference>
<dbReference type="Gene3D" id="3.10.20.30">
    <property type="match status" value="1"/>
</dbReference>
<dbReference type="InterPro" id="IPR016155">
    <property type="entry name" value="Mopterin_synth/thiamin_S_b"/>
</dbReference>
<dbReference type="Proteomes" id="UP000007652">
    <property type="component" value="Unassembled WGS sequence"/>
</dbReference>
<protein>
    <recommendedName>
        <fullName evidence="3">Sulfur carrier protein ThiS</fullName>
    </recommendedName>
</protein>
<dbReference type="eggNOG" id="COG2104">
    <property type="taxonomic scope" value="Bacteria"/>
</dbReference>
<comment type="caution">
    <text evidence="1">The sequence shown here is derived from an EMBL/GenBank/DDBJ whole genome shotgun (WGS) entry which is preliminary data.</text>
</comment>
<reference evidence="1 2" key="1">
    <citation type="journal article" date="2011" name="J. Bacteriol.">
        <title>Draft genome sequence of Caloramator australicus strain RC3T, a thermoanaerobe from the Great Artesian Basin of Australia.</title>
        <authorList>
            <person name="Ogg C.D."/>
            <person name="Patel B.K.C."/>
        </authorList>
    </citation>
    <scope>NUCLEOTIDE SEQUENCE [LARGE SCALE GENOMIC DNA]</scope>
    <source>
        <strain evidence="1 2">RC3</strain>
    </source>
</reference>
<dbReference type="OrthoDB" id="9810692at2"/>
<dbReference type="STRING" id="857293.CAAU_1366"/>
<dbReference type="RefSeq" id="WP_008908718.1">
    <property type="nucleotide sequence ID" value="NZ_CAKP01000072.1"/>
</dbReference>
<dbReference type="SUPFAM" id="SSF54285">
    <property type="entry name" value="MoaD/ThiS"/>
    <property type="match status" value="1"/>
</dbReference>
<evidence type="ECO:0000313" key="2">
    <source>
        <dbReference type="Proteomes" id="UP000007652"/>
    </source>
</evidence>
<sequence length="63" mass="7206">MAFLNDERISFNGTVLELLKREGYDEKKVVVLLNGEILKRDLLDEVFLKEEDYLEVVSFVGGG</sequence>
<dbReference type="InterPro" id="IPR010035">
    <property type="entry name" value="Thi_S"/>
</dbReference>
<evidence type="ECO:0008006" key="3">
    <source>
        <dbReference type="Google" id="ProtNLM"/>
    </source>
</evidence>
<gene>
    <name evidence="1" type="ORF">CAAU_1366</name>
</gene>
<evidence type="ECO:0000313" key="1">
    <source>
        <dbReference type="EMBL" id="CCJ33450.1"/>
    </source>
</evidence>
<dbReference type="AlphaFoldDB" id="I7LGQ8"/>
<name>I7LGQ8_9CLOT</name>
<dbReference type="InterPro" id="IPR012675">
    <property type="entry name" value="Beta-grasp_dom_sf"/>
</dbReference>